<proteinExistence type="predicted"/>
<comment type="caution">
    <text evidence="2">The sequence shown here is derived from an EMBL/GenBank/DDBJ whole genome shotgun (WGS) entry which is preliminary data.</text>
</comment>
<feature type="compositionally biased region" description="Low complexity" evidence="1">
    <location>
        <begin position="213"/>
        <end position="230"/>
    </location>
</feature>
<evidence type="ECO:0000313" key="3">
    <source>
        <dbReference type="Proteomes" id="UP001489004"/>
    </source>
</evidence>
<reference evidence="2 3" key="1">
    <citation type="journal article" date="2024" name="Nat. Commun.">
        <title>Phylogenomics reveals the evolutionary origins of lichenization in chlorophyte algae.</title>
        <authorList>
            <person name="Puginier C."/>
            <person name="Libourel C."/>
            <person name="Otte J."/>
            <person name="Skaloud P."/>
            <person name="Haon M."/>
            <person name="Grisel S."/>
            <person name="Petersen M."/>
            <person name="Berrin J.G."/>
            <person name="Delaux P.M."/>
            <person name="Dal Grande F."/>
            <person name="Keller J."/>
        </authorList>
    </citation>
    <scope>NUCLEOTIDE SEQUENCE [LARGE SCALE GENOMIC DNA]</scope>
    <source>
        <strain evidence="2 3">SAG 2043</strain>
    </source>
</reference>
<dbReference type="PANTHER" id="PTHR21521">
    <property type="entry name" value="AMUN, ISOFORM A"/>
    <property type="match status" value="1"/>
</dbReference>
<feature type="region of interest" description="Disordered" evidence="1">
    <location>
        <begin position="208"/>
        <end position="237"/>
    </location>
</feature>
<evidence type="ECO:0000313" key="2">
    <source>
        <dbReference type="EMBL" id="KAK9811619.1"/>
    </source>
</evidence>
<organism evidence="2 3">
    <name type="scientific">[Myrmecia] bisecta</name>
    <dbReference type="NCBI Taxonomy" id="41462"/>
    <lineage>
        <taxon>Eukaryota</taxon>
        <taxon>Viridiplantae</taxon>
        <taxon>Chlorophyta</taxon>
        <taxon>core chlorophytes</taxon>
        <taxon>Trebouxiophyceae</taxon>
        <taxon>Trebouxiales</taxon>
        <taxon>Trebouxiaceae</taxon>
        <taxon>Myrmecia</taxon>
    </lineage>
</organism>
<dbReference type="AlphaFoldDB" id="A0AAW1PUP1"/>
<protein>
    <submittedName>
        <fullName evidence="2">Uncharacterized protein</fullName>
    </submittedName>
</protein>
<name>A0AAW1PUP1_9CHLO</name>
<evidence type="ECO:0000256" key="1">
    <source>
        <dbReference type="SAM" id="MobiDB-lite"/>
    </source>
</evidence>
<sequence>MADLWRCDSPANWAEHFDAVSQRTQALNNEKLTDLERWFFEELPVAFVGRSPPYMTAAELVQLMDWKLTRGKWRPRLLDFVKAHSADIVQQTTQEAFDHLSRADMKAAASQAQVKQAIETLNKLKGIGPATASAVLTAYDATVPFMSDEAMAAALSGSKEYTLKQYLLLVEALQQKAQKLSVTDEGRGWTAKTVERCLWSAAAQHMKPKAAAKSKTGAKAEAAASPTKPKAATKRKR</sequence>
<dbReference type="PANTHER" id="PTHR21521:SF0">
    <property type="entry name" value="AMUN, ISOFORM A"/>
    <property type="match status" value="1"/>
</dbReference>
<accession>A0AAW1PUP1</accession>
<keyword evidence="3" id="KW-1185">Reference proteome</keyword>
<gene>
    <name evidence="2" type="ORF">WJX72_007087</name>
</gene>
<dbReference type="EMBL" id="JALJOR010000009">
    <property type="protein sequence ID" value="KAK9811619.1"/>
    <property type="molecule type" value="Genomic_DNA"/>
</dbReference>
<dbReference type="Proteomes" id="UP001489004">
    <property type="component" value="Unassembled WGS sequence"/>
</dbReference>